<sequence>MANDFDTERFIIEVENRKGLWDLSSNDYSNKDVKRQLWLELINIFGGESMEDKEKAELGMTLQKRWKNLRDCFTRELRRLKDVKSGSAAKRKSQYTYFNQLLFLRSVLETNATENSLEEASQENESARSSDLETQQSASKSLRTKRKKKIPNEESDTDPLISVLHKTIATIEKTDTQNDSNCDRLFLLSLLDRFQNIPAVMKTKAKMEIMEIIEKYQPNYEPTARINYSRNFNTLYDQEYDPHRPNYSGCSTTNKISDDSNYSDTHTHYSDISQNSETIDLFPNLND</sequence>
<dbReference type="SMART" id="SM00595">
    <property type="entry name" value="MADF"/>
    <property type="match status" value="1"/>
</dbReference>
<dbReference type="Proteomes" id="UP000053240">
    <property type="component" value="Unassembled WGS sequence"/>
</dbReference>
<feature type="compositionally biased region" description="Polar residues" evidence="2">
    <location>
        <begin position="248"/>
        <end position="269"/>
    </location>
</feature>
<dbReference type="Pfam" id="PF10545">
    <property type="entry name" value="MADF_DNA_bdg"/>
    <property type="match status" value="1"/>
</dbReference>
<evidence type="ECO:0000313" key="6">
    <source>
        <dbReference type="Proteomes" id="UP000053240"/>
    </source>
</evidence>
<evidence type="ECO:0000259" key="4">
    <source>
        <dbReference type="PROSITE" id="PS51031"/>
    </source>
</evidence>
<feature type="domain" description="MADF" evidence="3">
    <location>
        <begin position="9"/>
        <end position="109"/>
    </location>
</feature>
<proteinExistence type="predicted"/>
<dbReference type="PROSITE" id="PS51029">
    <property type="entry name" value="MADF"/>
    <property type="match status" value="1"/>
</dbReference>
<gene>
    <name evidence="5" type="ORF">RR48_01116</name>
</gene>
<evidence type="ECO:0000256" key="2">
    <source>
        <dbReference type="SAM" id="MobiDB-lite"/>
    </source>
</evidence>
<evidence type="ECO:0000259" key="3">
    <source>
        <dbReference type="PROSITE" id="PS51029"/>
    </source>
</evidence>
<protein>
    <recommendedName>
        <fullName evidence="7">MADF domain-containing protein</fullName>
    </recommendedName>
</protein>
<dbReference type="PANTHER" id="PTHR12243:SF69">
    <property type="entry name" value="SI:CH73-59F11.3"/>
    <property type="match status" value="1"/>
</dbReference>
<feature type="region of interest" description="Disordered" evidence="2">
    <location>
        <begin position="114"/>
        <end position="157"/>
    </location>
</feature>
<feature type="domain" description="BESS" evidence="4">
    <location>
        <begin position="180"/>
        <end position="219"/>
    </location>
</feature>
<evidence type="ECO:0008006" key="7">
    <source>
        <dbReference type="Google" id="ProtNLM"/>
    </source>
</evidence>
<dbReference type="FunCoup" id="A0A0N1IJS2">
    <property type="interactions" value="143"/>
</dbReference>
<evidence type="ECO:0000313" key="5">
    <source>
        <dbReference type="EMBL" id="KPJ19876.1"/>
    </source>
</evidence>
<feature type="region of interest" description="Disordered" evidence="2">
    <location>
        <begin position="246"/>
        <end position="269"/>
    </location>
</feature>
<dbReference type="EMBL" id="KQ459825">
    <property type="protein sequence ID" value="KPJ19876.1"/>
    <property type="molecule type" value="Genomic_DNA"/>
</dbReference>
<dbReference type="GO" id="GO:0005667">
    <property type="term" value="C:transcription regulator complex"/>
    <property type="evidence" value="ECO:0007669"/>
    <property type="project" value="TreeGrafter"/>
</dbReference>
<feature type="compositionally biased region" description="Polar residues" evidence="2">
    <location>
        <begin position="132"/>
        <end position="141"/>
    </location>
</feature>
<dbReference type="STRING" id="76193.A0A0N1IJS2"/>
<dbReference type="GO" id="GO:0005634">
    <property type="term" value="C:nucleus"/>
    <property type="evidence" value="ECO:0007669"/>
    <property type="project" value="UniProtKB-SubCell"/>
</dbReference>
<dbReference type="Pfam" id="PF02944">
    <property type="entry name" value="BESS"/>
    <property type="match status" value="1"/>
</dbReference>
<evidence type="ECO:0000256" key="1">
    <source>
        <dbReference type="PROSITE-ProRule" id="PRU00371"/>
    </source>
</evidence>
<accession>A0A0N1IJS2</accession>
<dbReference type="InterPro" id="IPR006578">
    <property type="entry name" value="MADF-dom"/>
</dbReference>
<dbReference type="AlphaFoldDB" id="A0A0N1IJS2"/>
<dbReference type="GO" id="GO:0003677">
    <property type="term" value="F:DNA binding"/>
    <property type="evidence" value="ECO:0007669"/>
    <property type="project" value="InterPro"/>
</dbReference>
<dbReference type="GO" id="GO:0006357">
    <property type="term" value="P:regulation of transcription by RNA polymerase II"/>
    <property type="evidence" value="ECO:0007669"/>
    <property type="project" value="TreeGrafter"/>
</dbReference>
<dbReference type="InterPro" id="IPR039353">
    <property type="entry name" value="TF_Adf1"/>
</dbReference>
<dbReference type="InParanoid" id="A0A0N1IJS2"/>
<dbReference type="KEGG" id="pmac:106713365"/>
<organism evidence="5 6">
    <name type="scientific">Papilio machaon</name>
    <name type="common">Old World swallowtail butterfly</name>
    <dbReference type="NCBI Taxonomy" id="76193"/>
    <lineage>
        <taxon>Eukaryota</taxon>
        <taxon>Metazoa</taxon>
        <taxon>Ecdysozoa</taxon>
        <taxon>Arthropoda</taxon>
        <taxon>Hexapoda</taxon>
        <taxon>Insecta</taxon>
        <taxon>Pterygota</taxon>
        <taxon>Neoptera</taxon>
        <taxon>Endopterygota</taxon>
        <taxon>Lepidoptera</taxon>
        <taxon>Glossata</taxon>
        <taxon>Ditrysia</taxon>
        <taxon>Papilionoidea</taxon>
        <taxon>Papilionidae</taxon>
        <taxon>Papilioninae</taxon>
        <taxon>Papilio</taxon>
    </lineage>
</organism>
<comment type="subcellular location">
    <subcellularLocation>
        <location evidence="1">Nucleus</location>
    </subcellularLocation>
</comment>
<dbReference type="PROSITE" id="PS51031">
    <property type="entry name" value="BESS"/>
    <property type="match status" value="1"/>
</dbReference>
<keyword evidence="1" id="KW-0539">Nucleus</keyword>
<name>A0A0N1IJS2_PAPMA</name>
<reference evidence="5 6" key="1">
    <citation type="journal article" date="2015" name="Nat. Commun.">
        <title>Outbred genome sequencing and CRISPR/Cas9 gene editing in butterflies.</title>
        <authorList>
            <person name="Li X."/>
            <person name="Fan D."/>
            <person name="Zhang W."/>
            <person name="Liu G."/>
            <person name="Zhang L."/>
            <person name="Zhao L."/>
            <person name="Fang X."/>
            <person name="Chen L."/>
            <person name="Dong Y."/>
            <person name="Chen Y."/>
            <person name="Ding Y."/>
            <person name="Zhao R."/>
            <person name="Feng M."/>
            <person name="Zhu Y."/>
            <person name="Feng Y."/>
            <person name="Jiang X."/>
            <person name="Zhu D."/>
            <person name="Xiang H."/>
            <person name="Feng X."/>
            <person name="Li S."/>
            <person name="Wang J."/>
            <person name="Zhang G."/>
            <person name="Kronforst M.R."/>
            <person name="Wang W."/>
        </authorList>
    </citation>
    <scope>NUCLEOTIDE SEQUENCE [LARGE SCALE GENOMIC DNA]</scope>
    <source>
        <strain evidence="5">Ya'a_city_454_Pm</strain>
        <tissue evidence="5">Whole body</tissue>
    </source>
</reference>
<dbReference type="PANTHER" id="PTHR12243">
    <property type="entry name" value="MADF DOMAIN TRANSCRIPTION FACTOR"/>
    <property type="match status" value="1"/>
</dbReference>
<dbReference type="InterPro" id="IPR004210">
    <property type="entry name" value="BESS_motif"/>
</dbReference>
<keyword evidence="6" id="KW-1185">Reference proteome</keyword>